<proteinExistence type="predicted"/>
<gene>
    <name evidence="2" type="ORF">KUTeg_019880</name>
</gene>
<name>A0ABQ9EDR8_TEGGR</name>
<dbReference type="InterPro" id="IPR001206">
    <property type="entry name" value="Diacylglycerol_kinase_cat_dom"/>
</dbReference>
<dbReference type="PANTHER" id="PTHR12358">
    <property type="entry name" value="SPHINGOSINE KINASE"/>
    <property type="match status" value="1"/>
</dbReference>
<dbReference type="Gene3D" id="3.40.50.10330">
    <property type="entry name" value="Probable inorganic polyphosphate/atp-NAD kinase, domain 1"/>
    <property type="match status" value="1"/>
</dbReference>
<dbReference type="InterPro" id="IPR017438">
    <property type="entry name" value="ATP-NAD_kinase_N"/>
</dbReference>
<sequence length="401" mass="45471">MSYSLHVNNYKTDCIINDTELKFETEDDYGDVVKVEISDIIGLDTDDDAEKVSLYYIQRVQSPKWTQDAVQFTGTPGICKAFVSDIKNRLHTIEHRPRRLLVIVNPFGGAKNGRNVYNSIVSPLLTLANINTNVKFTEKPKHVTDIINNYDLDTIDGIVVCGGDGTYQECVDTLFKRLHNETGIDLNATDFKPKNIQIPIGIVPTGTGNAIAENCYGCKDHVTSVLHIIKGHRRCRMIGGVYCDNRYVTCTALLVAYGLFGKMSAAVEEQRWLSRARYLIVPTYYFLIKPQEEINLEITAYCRSTEDSPISNVESNATDNTTKEIKDVYTNLIIFMADMLDDDDKIRENVLTSYKTSDIVTLTLFKKCSRWSLVSFLFKLMAKNENTQTANHLTIIRYIYI</sequence>
<evidence type="ECO:0000313" key="2">
    <source>
        <dbReference type="EMBL" id="KAJ8303484.1"/>
    </source>
</evidence>
<dbReference type="EMBL" id="JARBDR010000917">
    <property type="protein sequence ID" value="KAJ8303484.1"/>
    <property type="molecule type" value="Genomic_DNA"/>
</dbReference>
<organism evidence="2 3">
    <name type="scientific">Tegillarca granosa</name>
    <name type="common">Malaysian cockle</name>
    <name type="synonym">Anadara granosa</name>
    <dbReference type="NCBI Taxonomy" id="220873"/>
    <lineage>
        <taxon>Eukaryota</taxon>
        <taxon>Metazoa</taxon>
        <taxon>Spiralia</taxon>
        <taxon>Lophotrochozoa</taxon>
        <taxon>Mollusca</taxon>
        <taxon>Bivalvia</taxon>
        <taxon>Autobranchia</taxon>
        <taxon>Pteriomorphia</taxon>
        <taxon>Arcoida</taxon>
        <taxon>Arcoidea</taxon>
        <taxon>Arcidae</taxon>
        <taxon>Tegillarca</taxon>
    </lineage>
</organism>
<evidence type="ECO:0000313" key="3">
    <source>
        <dbReference type="Proteomes" id="UP001217089"/>
    </source>
</evidence>
<dbReference type="SUPFAM" id="SSF111331">
    <property type="entry name" value="NAD kinase/diacylglycerol kinase-like"/>
    <property type="match status" value="1"/>
</dbReference>
<dbReference type="PROSITE" id="PS50146">
    <property type="entry name" value="DAGK"/>
    <property type="match status" value="1"/>
</dbReference>
<evidence type="ECO:0000259" key="1">
    <source>
        <dbReference type="PROSITE" id="PS50146"/>
    </source>
</evidence>
<feature type="domain" description="DAGKc" evidence="1">
    <location>
        <begin position="95"/>
        <end position="247"/>
    </location>
</feature>
<reference evidence="2 3" key="1">
    <citation type="submission" date="2022-12" db="EMBL/GenBank/DDBJ databases">
        <title>Chromosome-level genome of Tegillarca granosa.</title>
        <authorList>
            <person name="Kim J."/>
        </authorList>
    </citation>
    <scope>NUCLEOTIDE SEQUENCE [LARGE SCALE GENOMIC DNA]</scope>
    <source>
        <strain evidence="2">Teg-2019</strain>
        <tissue evidence="2">Adductor muscle</tissue>
    </source>
</reference>
<keyword evidence="3" id="KW-1185">Reference proteome</keyword>
<dbReference type="SMART" id="SM00046">
    <property type="entry name" value="DAGKc"/>
    <property type="match status" value="1"/>
</dbReference>
<comment type="caution">
    <text evidence="2">The sequence shown here is derived from an EMBL/GenBank/DDBJ whole genome shotgun (WGS) entry which is preliminary data.</text>
</comment>
<dbReference type="InterPro" id="IPR016064">
    <property type="entry name" value="NAD/diacylglycerol_kinase_sf"/>
</dbReference>
<accession>A0ABQ9EDR8</accession>
<dbReference type="Pfam" id="PF00781">
    <property type="entry name" value="DAGK_cat"/>
    <property type="match status" value="1"/>
</dbReference>
<protein>
    <recommendedName>
        <fullName evidence="1">DAGKc domain-containing protein</fullName>
    </recommendedName>
</protein>
<dbReference type="InterPro" id="IPR050187">
    <property type="entry name" value="Lipid_Phosphate_FormReg"/>
</dbReference>
<dbReference type="PANTHER" id="PTHR12358:SF54">
    <property type="entry name" value="SPHINGOSINE KINASE RELATED PROTEIN"/>
    <property type="match status" value="1"/>
</dbReference>
<dbReference type="Proteomes" id="UP001217089">
    <property type="component" value="Unassembled WGS sequence"/>
</dbReference>